<gene>
    <name evidence="3" type="ordered locus">Dsui_1077</name>
</gene>
<evidence type="ECO:0000256" key="2">
    <source>
        <dbReference type="SAM" id="SignalP"/>
    </source>
</evidence>
<dbReference type="AlphaFoldDB" id="G8QK46"/>
<keyword evidence="2" id="KW-0732">Signal</keyword>
<organism evidence="3 4">
    <name type="scientific">Azospira oryzae (strain ATCC BAA-33 / DSM 13638 / PS)</name>
    <name type="common">Dechlorosoma suillum</name>
    <dbReference type="NCBI Taxonomy" id="640081"/>
    <lineage>
        <taxon>Bacteria</taxon>
        <taxon>Pseudomonadati</taxon>
        <taxon>Pseudomonadota</taxon>
        <taxon>Betaproteobacteria</taxon>
        <taxon>Rhodocyclales</taxon>
        <taxon>Rhodocyclaceae</taxon>
        <taxon>Azospira</taxon>
    </lineage>
</organism>
<evidence type="ECO:0008006" key="5">
    <source>
        <dbReference type="Google" id="ProtNLM"/>
    </source>
</evidence>
<dbReference type="HOGENOM" id="CLU_191323_0_0_4"/>
<dbReference type="EMBL" id="CP003153">
    <property type="protein sequence ID" value="AEV25479.1"/>
    <property type="molecule type" value="Genomic_DNA"/>
</dbReference>
<dbReference type="RefSeq" id="WP_014236180.1">
    <property type="nucleotide sequence ID" value="NC_016616.1"/>
</dbReference>
<evidence type="ECO:0000313" key="3">
    <source>
        <dbReference type="EMBL" id="AEV25479.1"/>
    </source>
</evidence>
<dbReference type="OrthoDB" id="9916316at2"/>
<evidence type="ECO:0000256" key="1">
    <source>
        <dbReference type="SAM" id="MobiDB-lite"/>
    </source>
</evidence>
<reference evidence="3 4" key="1">
    <citation type="journal article" date="2012" name="J. Bacteriol.">
        <title>Complete genome sequence of the anaerobic perchlorate-reducing bacterium Azospira suillum strain PS.</title>
        <authorList>
            <person name="Byrne-Bailey K.G."/>
            <person name="Coates J.D."/>
        </authorList>
    </citation>
    <scope>NUCLEOTIDE SEQUENCE [LARGE SCALE GENOMIC DNA]</scope>
    <source>
        <strain evidence="4">ATCC BAA-33 / DSM 13638 / PS</strain>
    </source>
</reference>
<dbReference type="Proteomes" id="UP000005633">
    <property type="component" value="Chromosome"/>
</dbReference>
<feature type="signal peptide" evidence="2">
    <location>
        <begin position="1"/>
        <end position="24"/>
    </location>
</feature>
<feature type="chain" id="PRO_5003513703" description="Acid shock protein" evidence="2">
    <location>
        <begin position="25"/>
        <end position="84"/>
    </location>
</feature>
<dbReference type="STRING" id="640081.Dsui_1077"/>
<dbReference type="KEGG" id="dsu:Dsui_1077"/>
<feature type="compositionally biased region" description="Basic and acidic residues" evidence="1">
    <location>
        <begin position="58"/>
        <end position="70"/>
    </location>
</feature>
<sequence length="84" mass="8840">MKTKITLAATLVAAVALFSNGAFAAADSDKVTAPEATATKTKPHSHMEEKTGVTAPAKDQKEATPAEGQKKVAKKQHFHPRDGK</sequence>
<evidence type="ECO:0000313" key="4">
    <source>
        <dbReference type="Proteomes" id="UP000005633"/>
    </source>
</evidence>
<protein>
    <recommendedName>
        <fullName evidence="5">Acid shock protein</fullName>
    </recommendedName>
</protein>
<proteinExistence type="predicted"/>
<accession>G8QK46</accession>
<feature type="region of interest" description="Disordered" evidence="1">
    <location>
        <begin position="27"/>
        <end position="84"/>
    </location>
</feature>
<name>G8QK46_AZOOP</name>